<name>A0A177GFA9_9PROT</name>
<gene>
    <name evidence="1" type="ORF">Amal_00369</name>
</gene>
<reference evidence="1 2" key="1">
    <citation type="submission" date="2016-03" db="EMBL/GenBank/DDBJ databases">
        <title>Draft genome sequence of Acetobacter malorum CECT 7742, a strain isolated from strawberry vinegar.</title>
        <authorList>
            <person name="Sainz F."/>
            <person name="Mas A."/>
            <person name="Torija M.J."/>
        </authorList>
    </citation>
    <scope>NUCLEOTIDE SEQUENCE [LARGE SCALE GENOMIC DNA]</scope>
    <source>
        <strain evidence="1 2">CECT 7742</strain>
    </source>
</reference>
<proteinExistence type="predicted"/>
<sequence>MLSRLSDHAAARNSCAILQNRNPARKVGRKCGGSRDDLLHEAGWRYRDLEKILSIYSQENPGLSRGASSRGQGGYNP</sequence>
<dbReference type="PATRIC" id="fig|178901.16.peg.390"/>
<dbReference type="Proteomes" id="UP000077349">
    <property type="component" value="Unassembled WGS sequence"/>
</dbReference>
<accession>A0A177GFA9</accession>
<evidence type="ECO:0000313" key="1">
    <source>
        <dbReference type="EMBL" id="OAG78357.1"/>
    </source>
</evidence>
<dbReference type="AlphaFoldDB" id="A0A177GFA9"/>
<organism evidence="1 2">
    <name type="scientific">Acetobacter malorum</name>
    <dbReference type="NCBI Taxonomy" id="178901"/>
    <lineage>
        <taxon>Bacteria</taxon>
        <taxon>Pseudomonadati</taxon>
        <taxon>Pseudomonadota</taxon>
        <taxon>Alphaproteobacteria</taxon>
        <taxon>Acetobacterales</taxon>
        <taxon>Acetobacteraceae</taxon>
        <taxon>Acetobacter</taxon>
    </lineage>
</organism>
<comment type="caution">
    <text evidence="1">The sequence shown here is derived from an EMBL/GenBank/DDBJ whole genome shotgun (WGS) entry which is preliminary data.</text>
</comment>
<dbReference type="EMBL" id="LVHD01000003">
    <property type="protein sequence ID" value="OAG78357.1"/>
    <property type="molecule type" value="Genomic_DNA"/>
</dbReference>
<evidence type="ECO:0000313" key="2">
    <source>
        <dbReference type="Proteomes" id="UP000077349"/>
    </source>
</evidence>
<protein>
    <submittedName>
        <fullName evidence="1">Uncharacterized protein</fullName>
    </submittedName>
</protein>